<reference evidence="2 3" key="1">
    <citation type="submission" date="2019-09" db="EMBL/GenBank/DDBJ databases">
        <title>Chitinophaga ginsengihumi sp. nov., isolated from soil of ginseng rhizosphere.</title>
        <authorList>
            <person name="Lee J."/>
        </authorList>
    </citation>
    <scope>NUCLEOTIDE SEQUENCE [LARGE SCALE GENOMIC DNA]</scope>
    <source>
        <strain evidence="2 3">BN140078</strain>
    </source>
</reference>
<proteinExistence type="predicted"/>
<accession>A0A5B2W2Z6</accession>
<name>A0A5B2W2Z6_9BACT</name>
<reference evidence="2 3" key="2">
    <citation type="submission" date="2019-09" db="EMBL/GenBank/DDBJ databases">
        <authorList>
            <person name="Jin C."/>
        </authorList>
    </citation>
    <scope>NUCLEOTIDE SEQUENCE [LARGE SCALE GENOMIC DNA]</scope>
    <source>
        <strain evidence="2 3">BN140078</strain>
    </source>
</reference>
<dbReference type="AlphaFoldDB" id="A0A5B2W2Z6"/>
<evidence type="ECO:0008006" key="4">
    <source>
        <dbReference type="Google" id="ProtNLM"/>
    </source>
</evidence>
<evidence type="ECO:0000256" key="1">
    <source>
        <dbReference type="SAM" id="SignalP"/>
    </source>
</evidence>
<feature type="signal peptide" evidence="1">
    <location>
        <begin position="1"/>
        <end position="19"/>
    </location>
</feature>
<gene>
    <name evidence="2" type="ORF">F0L74_01245</name>
</gene>
<evidence type="ECO:0000313" key="3">
    <source>
        <dbReference type="Proteomes" id="UP000324611"/>
    </source>
</evidence>
<dbReference type="EMBL" id="VUOC01000001">
    <property type="protein sequence ID" value="KAA2244629.1"/>
    <property type="molecule type" value="Genomic_DNA"/>
</dbReference>
<evidence type="ECO:0000313" key="2">
    <source>
        <dbReference type="EMBL" id="KAA2244629.1"/>
    </source>
</evidence>
<protein>
    <recommendedName>
        <fullName evidence="4">Calycin-like beta-barrel protein</fullName>
    </recommendedName>
</protein>
<organism evidence="2 3">
    <name type="scientific">Chitinophaga agrisoli</name>
    <dbReference type="NCBI Taxonomy" id="2607653"/>
    <lineage>
        <taxon>Bacteria</taxon>
        <taxon>Pseudomonadati</taxon>
        <taxon>Bacteroidota</taxon>
        <taxon>Chitinophagia</taxon>
        <taxon>Chitinophagales</taxon>
        <taxon>Chitinophagaceae</taxon>
        <taxon>Chitinophaga</taxon>
    </lineage>
</organism>
<feature type="chain" id="PRO_5023024608" description="Calycin-like beta-barrel protein" evidence="1">
    <location>
        <begin position="20"/>
        <end position="154"/>
    </location>
</feature>
<keyword evidence="3" id="KW-1185">Reference proteome</keyword>
<dbReference type="Proteomes" id="UP000324611">
    <property type="component" value="Unassembled WGS sequence"/>
</dbReference>
<dbReference type="RefSeq" id="WP_149836026.1">
    <property type="nucleotide sequence ID" value="NZ_VUOC01000001.1"/>
</dbReference>
<keyword evidence="1" id="KW-0732">Signal</keyword>
<comment type="caution">
    <text evidence="2">The sequence shown here is derived from an EMBL/GenBank/DDBJ whole genome shotgun (WGS) entry which is preliminary data.</text>
</comment>
<sequence length="154" mass="16542">MKFIRVAAMLIVAAMAYSACDKDDAAPETEFQFTFDGKQYSSHSTTAFITDTIIAGQKSMVIDGVTSNIHDHLQLIIMSPDDSLLVGTYSGATVSLMPVSDTTMQGSIGQNSIEVQISSINSTRAEGTFHGTLKQNGEVEKPLTDGTFKVNIIN</sequence>